<gene>
    <name evidence="2" type="ORF">G2W53_002217</name>
</gene>
<dbReference type="InterPro" id="IPR036249">
    <property type="entry name" value="Thioredoxin-like_sf"/>
</dbReference>
<organism evidence="2 3">
    <name type="scientific">Senna tora</name>
    <dbReference type="NCBI Taxonomy" id="362788"/>
    <lineage>
        <taxon>Eukaryota</taxon>
        <taxon>Viridiplantae</taxon>
        <taxon>Streptophyta</taxon>
        <taxon>Embryophyta</taxon>
        <taxon>Tracheophyta</taxon>
        <taxon>Spermatophyta</taxon>
        <taxon>Magnoliopsida</taxon>
        <taxon>eudicotyledons</taxon>
        <taxon>Gunneridae</taxon>
        <taxon>Pentapetalae</taxon>
        <taxon>rosids</taxon>
        <taxon>fabids</taxon>
        <taxon>Fabales</taxon>
        <taxon>Fabaceae</taxon>
        <taxon>Caesalpinioideae</taxon>
        <taxon>Cassia clade</taxon>
        <taxon>Senna</taxon>
    </lineage>
</organism>
<dbReference type="InterPro" id="IPR052842">
    <property type="entry name" value="ER_Co-chaperone"/>
</dbReference>
<comment type="caution">
    <text evidence="2">The sequence shown here is derived from an EMBL/GenBank/DDBJ whole genome shotgun (WGS) entry which is preliminary data.</text>
</comment>
<dbReference type="CDD" id="cd02961">
    <property type="entry name" value="PDI_a_family"/>
    <property type="match status" value="1"/>
</dbReference>
<accession>A0A835CNA0</accession>
<feature type="compositionally biased region" description="Low complexity" evidence="1">
    <location>
        <begin position="241"/>
        <end position="252"/>
    </location>
</feature>
<dbReference type="Proteomes" id="UP000634136">
    <property type="component" value="Unassembled WGS sequence"/>
</dbReference>
<dbReference type="PANTHER" id="PTHR45184">
    <property type="entry name" value="DNAJ PROTEIN ERDJ3A"/>
    <property type="match status" value="1"/>
</dbReference>
<dbReference type="SUPFAM" id="SSF55920">
    <property type="entry name" value="Creatinase/aminopeptidase"/>
    <property type="match status" value="1"/>
</dbReference>
<dbReference type="EMBL" id="JAAIUW010000001">
    <property type="protein sequence ID" value="KAF7845312.1"/>
    <property type="molecule type" value="Genomic_DNA"/>
</dbReference>
<reference evidence="2" key="1">
    <citation type="submission" date="2020-09" db="EMBL/GenBank/DDBJ databases">
        <title>Genome-Enabled Discovery of Anthraquinone Biosynthesis in Senna tora.</title>
        <authorList>
            <person name="Kang S.-H."/>
            <person name="Pandey R.P."/>
            <person name="Lee C.-M."/>
            <person name="Sim J.-S."/>
            <person name="Jeong J.-T."/>
            <person name="Choi B.-S."/>
            <person name="Jung M."/>
            <person name="Ginzburg D."/>
            <person name="Zhao K."/>
            <person name="Won S.Y."/>
            <person name="Oh T.-J."/>
            <person name="Yu Y."/>
            <person name="Kim N.-H."/>
            <person name="Lee O.R."/>
            <person name="Lee T.-H."/>
            <person name="Bashyal P."/>
            <person name="Kim T.-S."/>
            <person name="Lee W.-H."/>
            <person name="Kawkins C."/>
            <person name="Kim C.-K."/>
            <person name="Kim J.S."/>
            <person name="Ahn B.O."/>
            <person name="Rhee S.Y."/>
            <person name="Sohng J.K."/>
        </authorList>
    </citation>
    <scope>NUCLEOTIDE SEQUENCE</scope>
    <source>
        <tissue evidence="2">Leaf</tissue>
    </source>
</reference>
<dbReference type="OrthoDB" id="10250354at2759"/>
<dbReference type="PANTHER" id="PTHR45184:SF1">
    <property type="entry name" value="DNAJ PROTEIN ERDJ3A"/>
    <property type="match status" value="1"/>
</dbReference>
<name>A0A835CNA0_9FABA</name>
<dbReference type="AlphaFoldDB" id="A0A835CNA0"/>
<dbReference type="Gene3D" id="3.40.30.10">
    <property type="entry name" value="Glutaredoxin"/>
    <property type="match status" value="1"/>
</dbReference>
<dbReference type="InterPro" id="IPR036005">
    <property type="entry name" value="Creatinase/aminopeptidase-like"/>
</dbReference>
<feature type="region of interest" description="Disordered" evidence="1">
    <location>
        <begin position="216"/>
        <end position="252"/>
    </location>
</feature>
<dbReference type="Gene3D" id="3.90.230.10">
    <property type="entry name" value="Creatinase/methionine aminopeptidase superfamily"/>
    <property type="match status" value="1"/>
</dbReference>
<keyword evidence="3" id="KW-1185">Reference proteome</keyword>
<dbReference type="Pfam" id="PF13848">
    <property type="entry name" value="Thioredoxin_6"/>
    <property type="match status" value="1"/>
</dbReference>
<evidence type="ECO:0000256" key="1">
    <source>
        <dbReference type="SAM" id="MobiDB-lite"/>
    </source>
</evidence>
<protein>
    <submittedName>
        <fullName evidence="2">DnaJ protein ERDJ3A</fullName>
    </submittedName>
</protein>
<dbReference type="SUPFAM" id="SSF52833">
    <property type="entry name" value="Thioredoxin-like"/>
    <property type="match status" value="2"/>
</dbReference>
<sequence length="632" mass="70430">MSDDEREEKELDLTSPEVVTKYKSAAEIVNSMQTGNMYKNVKRKIERGVAFPTCISVNNTVCHFSPLASDESLLEEGDMLKIDMGCQERSIEPFFSLFCFQYQYCQHINKDVTEAIQKVAAAYDCCTEQGKVGSYSGFGREKSSFGFSGMYPYDYWISFLPRLCCSWLELQPTKTIDDPEIKAWLAMGTKTKKKGKKGEKAEESAEEFVDVNDECNPGFEAGHPGNQGGGGGSKFGGFGGSTSSQSGSRSSQKSLRAINSQIFKKEIVDQGMTWLLLSYTPSSKGIQYFESTIEEVSSSLQGALKIGSINCEKEVSFCKEFGISPRRAPRVFVYSYKGNDKGSLVEYNGDLDVKNLKAFCQDNLPRFSKRTDLNSLDKFSAAEKLPSVMLLSTKKDTPVIWRVLITFIWRSLLIRIDVEVHDVSDPRVKRLGVDALPAIVGWLPNGEKHILKTGISVKDIKSAVHELGTIFDSLEKTSKKASSGQTKKAPTDSDEGQIQFLSKSNFETLCGDRTPVCIIGVFRTSKAREKLQTFLSLVSQKSFSRQPSQASGSRDSISYSLLDATKQPSFLKAFDKTGFKSSDMFLIAYKPKRRKFTAYAGEMTIEEVENFISSVLNGDIPFRETREKPILK</sequence>
<evidence type="ECO:0000313" key="3">
    <source>
        <dbReference type="Proteomes" id="UP000634136"/>
    </source>
</evidence>
<evidence type="ECO:0000313" key="2">
    <source>
        <dbReference type="EMBL" id="KAF7845312.1"/>
    </source>
</evidence>
<proteinExistence type="predicted"/>
<feature type="compositionally biased region" description="Gly residues" evidence="1">
    <location>
        <begin position="225"/>
        <end position="240"/>
    </location>
</feature>